<feature type="region of interest" description="Disordered" evidence="1">
    <location>
        <begin position="1"/>
        <end position="26"/>
    </location>
</feature>
<feature type="compositionally biased region" description="Basic residues" evidence="1">
    <location>
        <begin position="140"/>
        <end position="167"/>
    </location>
</feature>
<evidence type="ECO:0000313" key="2">
    <source>
        <dbReference type="EMBL" id="ACO68493.1"/>
    </source>
</evidence>
<dbReference type="InParanoid" id="C1FE26"/>
<dbReference type="KEGG" id="mis:MICPUN_55278"/>
<name>C1FE26_MICCC</name>
<feature type="region of interest" description="Disordered" evidence="1">
    <location>
        <begin position="139"/>
        <end position="196"/>
    </location>
</feature>
<proteinExistence type="predicted"/>
<dbReference type="RefSeq" id="XP_002507235.1">
    <property type="nucleotide sequence ID" value="XM_002507189.1"/>
</dbReference>
<feature type="compositionally biased region" description="Basic and acidic residues" evidence="1">
    <location>
        <begin position="185"/>
        <end position="196"/>
    </location>
</feature>
<sequence>MGTAGTPMVDNAGDEDEESSDEEEEVVMETARKLECDSAWKNHARVQVTLPAGMQPNVVHINTFCSNENNKLWGEIGYTEVAALPHTATNRFKITDDLVKAYAKIAARANDLGLSKPAEDGGSKVMLMPLVTETLQRQGMVRRRSRRRRRRWRRPPHRRRRHTRLWARRMTPSPSTSTSLSETRAPSRDGWDGDGCFESRSKAARSVIWI</sequence>
<gene>
    <name evidence="2" type="ORF">MICPUN_55278</name>
</gene>
<keyword evidence="3" id="KW-1185">Reference proteome</keyword>
<organism evidence="2 3">
    <name type="scientific">Micromonas commoda (strain RCC299 / NOUM17 / CCMP2709)</name>
    <name type="common">Picoplanktonic green alga</name>
    <dbReference type="NCBI Taxonomy" id="296587"/>
    <lineage>
        <taxon>Eukaryota</taxon>
        <taxon>Viridiplantae</taxon>
        <taxon>Chlorophyta</taxon>
        <taxon>Mamiellophyceae</taxon>
        <taxon>Mamiellales</taxon>
        <taxon>Mamiellaceae</taxon>
        <taxon>Micromonas</taxon>
    </lineage>
</organism>
<dbReference type="Proteomes" id="UP000002009">
    <property type="component" value="Chromosome 1"/>
</dbReference>
<feature type="compositionally biased region" description="Acidic residues" evidence="1">
    <location>
        <begin position="12"/>
        <end position="26"/>
    </location>
</feature>
<evidence type="ECO:0000313" key="3">
    <source>
        <dbReference type="Proteomes" id="UP000002009"/>
    </source>
</evidence>
<evidence type="ECO:0000256" key="1">
    <source>
        <dbReference type="SAM" id="MobiDB-lite"/>
    </source>
</evidence>
<dbReference type="AlphaFoldDB" id="C1FE26"/>
<dbReference type="EMBL" id="CP001574">
    <property type="protein sequence ID" value="ACO68493.1"/>
    <property type="molecule type" value="Genomic_DNA"/>
</dbReference>
<protein>
    <submittedName>
        <fullName evidence="2">Uncharacterized protein</fullName>
    </submittedName>
</protein>
<accession>C1FE26</accession>
<feature type="compositionally biased region" description="Low complexity" evidence="1">
    <location>
        <begin position="168"/>
        <end position="183"/>
    </location>
</feature>
<reference evidence="2 3" key="1">
    <citation type="journal article" date="2009" name="Science">
        <title>Green evolution and dynamic adaptations revealed by genomes of the marine picoeukaryotes Micromonas.</title>
        <authorList>
            <person name="Worden A.Z."/>
            <person name="Lee J.H."/>
            <person name="Mock T."/>
            <person name="Rouze P."/>
            <person name="Simmons M.P."/>
            <person name="Aerts A.L."/>
            <person name="Allen A.E."/>
            <person name="Cuvelier M.L."/>
            <person name="Derelle E."/>
            <person name="Everett M.V."/>
            <person name="Foulon E."/>
            <person name="Grimwood J."/>
            <person name="Gundlach H."/>
            <person name="Henrissat B."/>
            <person name="Napoli C."/>
            <person name="McDonald S.M."/>
            <person name="Parker M.S."/>
            <person name="Rombauts S."/>
            <person name="Salamov A."/>
            <person name="Von Dassow P."/>
            <person name="Badger J.H."/>
            <person name="Coutinho P.M."/>
            <person name="Demir E."/>
            <person name="Dubchak I."/>
            <person name="Gentemann C."/>
            <person name="Eikrem W."/>
            <person name="Gready J.E."/>
            <person name="John U."/>
            <person name="Lanier W."/>
            <person name="Lindquist E.A."/>
            <person name="Lucas S."/>
            <person name="Mayer K.F."/>
            <person name="Moreau H."/>
            <person name="Not F."/>
            <person name="Otillar R."/>
            <person name="Panaud O."/>
            <person name="Pangilinan J."/>
            <person name="Paulsen I."/>
            <person name="Piegu B."/>
            <person name="Poliakov A."/>
            <person name="Robbens S."/>
            <person name="Schmutz J."/>
            <person name="Toulza E."/>
            <person name="Wyss T."/>
            <person name="Zelensky A."/>
            <person name="Zhou K."/>
            <person name="Armbrust E.V."/>
            <person name="Bhattacharya D."/>
            <person name="Goodenough U.W."/>
            <person name="Van de Peer Y."/>
            <person name="Grigoriev I.V."/>
        </authorList>
    </citation>
    <scope>NUCLEOTIDE SEQUENCE [LARGE SCALE GENOMIC DNA]</scope>
    <source>
        <strain evidence="3">RCC299 / NOUM17</strain>
    </source>
</reference>
<dbReference type="GeneID" id="8250160"/>